<proteinExistence type="predicted"/>
<gene>
    <name evidence="1" type="ORF">MKW35_00620</name>
</gene>
<keyword evidence="2" id="KW-1185">Reference proteome</keyword>
<reference evidence="1" key="1">
    <citation type="submission" date="2022-02" db="EMBL/GenBank/DDBJ databases">
        <title>Aestuariibaculum sp., a marine bacterium isolated from sediment in Guangxi.</title>
        <authorList>
            <person name="Ying J."/>
        </authorList>
    </citation>
    <scope>NUCLEOTIDE SEQUENCE</scope>
    <source>
        <strain evidence="1">L182</strain>
    </source>
</reference>
<protein>
    <recommendedName>
        <fullName evidence="3">Fibronectin type-III domain-containing protein</fullName>
    </recommendedName>
</protein>
<organism evidence="1 2">
    <name type="scientific">Aestuariibaculum lutulentum</name>
    <dbReference type="NCBI Taxonomy" id="2920935"/>
    <lineage>
        <taxon>Bacteria</taxon>
        <taxon>Pseudomonadati</taxon>
        <taxon>Bacteroidota</taxon>
        <taxon>Flavobacteriia</taxon>
        <taxon>Flavobacteriales</taxon>
        <taxon>Flavobacteriaceae</taxon>
    </lineage>
</organism>
<evidence type="ECO:0000313" key="2">
    <source>
        <dbReference type="Proteomes" id="UP001156141"/>
    </source>
</evidence>
<evidence type="ECO:0008006" key="3">
    <source>
        <dbReference type="Google" id="ProtNLM"/>
    </source>
</evidence>
<accession>A0ABS9RDU4</accession>
<evidence type="ECO:0000313" key="1">
    <source>
        <dbReference type="EMBL" id="MCH4551113.1"/>
    </source>
</evidence>
<sequence length="396" mass="44152">MIKITSIFLVLLTIWSCSSEDTRGDNNQEETTKEIKIPILETNTVESLESFKATLWGKVLDNGGSSITERGICYSVTENPTYNNSSEKASVVKGSGEFQVNLQNLMSGITYYAKAYAINEKGVGYGNEVSFSTLDIIAPTLKIGDTKVAGAHDIWLEVSVPNQGDLEIDEIGLVYGTTSNPTTDNNGVTKENVEMAFKERITGLDPQTLYYFRAYAITSNGITYSDEITMSTIKKGNFTWSFWWEDNSDPAFDRLREAFDKATWYYNNFTSIEKHVNVNYNTGTPTADANFDGWINFGANPDYQRTGTAMHEMAHTVGVGTHGKYWELMKGSWQGNRANAILQMMTDDPNAKIYGDNTHFWPYGINGAHEDDGSEMLYIIHALVLQGMKTDGLPNQ</sequence>
<dbReference type="Gene3D" id="2.60.40.10">
    <property type="entry name" value="Immunoglobulins"/>
    <property type="match status" value="1"/>
</dbReference>
<dbReference type="Proteomes" id="UP001156141">
    <property type="component" value="Unassembled WGS sequence"/>
</dbReference>
<dbReference type="EMBL" id="JAKVQD010000001">
    <property type="protein sequence ID" value="MCH4551113.1"/>
    <property type="molecule type" value="Genomic_DNA"/>
</dbReference>
<comment type="caution">
    <text evidence="1">The sequence shown here is derived from an EMBL/GenBank/DDBJ whole genome shotgun (WGS) entry which is preliminary data.</text>
</comment>
<dbReference type="InterPro" id="IPR013783">
    <property type="entry name" value="Ig-like_fold"/>
</dbReference>
<dbReference type="SUPFAM" id="SSF49265">
    <property type="entry name" value="Fibronectin type III"/>
    <property type="match status" value="1"/>
</dbReference>
<name>A0ABS9RDU4_9FLAO</name>
<dbReference type="InterPro" id="IPR036116">
    <property type="entry name" value="FN3_sf"/>
</dbReference>
<dbReference type="RefSeq" id="WP_240571261.1">
    <property type="nucleotide sequence ID" value="NZ_CP136709.1"/>
</dbReference>